<dbReference type="InterPro" id="IPR006076">
    <property type="entry name" value="FAD-dep_OxRdtase"/>
</dbReference>
<evidence type="ECO:0000256" key="1">
    <source>
        <dbReference type="ARBA" id="ARBA00023002"/>
    </source>
</evidence>
<dbReference type="AlphaFoldDB" id="A0A381VB35"/>
<proteinExistence type="predicted"/>
<reference evidence="3" key="1">
    <citation type="submission" date="2018-05" db="EMBL/GenBank/DDBJ databases">
        <authorList>
            <person name="Lanie J.A."/>
            <person name="Ng W.-L."/>
            <person name="Kazmierczak K.M."/>
            <person name="Andrzejewski T.M."/>
            <person name="Davidsen T.M."/>
            <person name="Wayne K.J."/>
            <person name="Tettelin H."/>
            <person name="Glass J.I."/>
            <person name="Rusch D."/>
            <person name="Podicherti R."/>
            <person name="Tsui H.-C.T."/>
            <person name="Winkler M.E."/>
        </authorList>
    </citation>
    <scope>NUCLEOTIDE SEQUENCE</scope>
</reference>
<sequence>MHDLKKTIVIVGAGIMGISSALNLIRRGCDVTIIEKEIDGQSASFGNASWLSSPSITPVLTPGAIFKIPKMLFSRDGPLFLKFPQTLKIMPWLIKYLTYSSEEKVNYISKHLTPLLANSIDEHKKLAQGTDAIQWIKESPFLYIYKNKTDYIKDSFTWNIRKKHGFKILEIEKDELDELVPGLSKEYTFAIKIDKQGYISDSKNYLNDLIEGFKKLGGKIIQDKVIDILSDEKKINIKTEKSEILVDGVVIAAGVYSDKLSKKFGANVPLQSERGYHLELSDTNVKLNFPLMNGYLKLAIAPKPSGIRFAGLVEFGSLKSSPNKKAYDLLLRNALSMFPGIIYENKKEWSGHRPATIDSLPLIGQSSKDEKVFFAYGHHHIGLTAGPKTGELISKAVFRDNDQMDLSPYKSDRF</sequence>
<dbReference type="GO" id="GO:0016491">
    <property type="term" value="F:oxidoreductase activity"/>
    <property type="evidence" value="ECO:0007669"/>
    <property type="project" value="UniProtKB-KW"/>
</dbReference>
<organism evidence="3">
    <name type="scientific">marine metagenome</name>
    <dbReference type="NCBI Taxonomy" id="408172"/>
    <lineage>
        <taxon>unclassified sequences</taxon>
        <taxon>metagenomes</taxon>
        <taxon>ecological metagenomes</taxon>
    </lineage>
</organism>
<dbReference type="SUPFAM" id="SSF54373">
    <property type="entry name" value="FAD-linked reductases, C-terminal domain"/>
    <property type="match status" value="1"/>
</dbReference>
<dbReference type="Gene3D" id="3.50.50.60">
    <property type="entry name" value="FAD/NAD(P)-binding domain"/>
    <property type="match status" value="2"/>
</dbReference>
<accession>A0A381VB35</accession>
<dbReference type="PANTHER" id="PTHR13847">
    <property type="entry name" value="SARCOSINE DEHYDROGENASE-RELATED"/>
    <property type="match status" value="1"/>
</dbReference>
<dbReference type="InterPro" id="IPR036188">
    <property type="entry name" value="FAD/NAD-bd_sf"/>
</dbReference>
<dbReference type="GO" id="GO:0005737">
    <property type="term" value="C:cytoplasm"/>
    <property type="evidence" value="ECO:0007669"/>
    <property type="project" value="TreeGrafter"/>
</dbReference>
<dbReference type="PANTHER" id="PTHR13847:SF289">
    <property type="entry name" value="GLYCINE OXIDASE"/>
    <property type="match status" value="1"/>
</dbReference>
<protein>
    <recommendedName>
        <fullName evidence="2">FAD dependent oxidoreductase domain-containing protein</fullName>
    </recommendedName>
</protein>
<keyword evidence="1" id="KW-0560">Oxidoreductase</keyword>
<evidence type="ECO:0000259" key="2">
    <source>
        <dbReference type="Pfam" id="PF01266"/>
    </source>
</evidence>
<gene>
    <name evidence="3" type="ORF">METZ01_LOCUS90433</name>
</gene>
<evidence type="ECO:0000313" key="3">
    <source>
        <dbReference type="EMBL" id="SVA37579.1"/>
    </source>
</evidence>
<dbReference type="Gene3D" id="3.30.9.10">
    <property type="entry name" value="D-Amino Acid Oxidase, subunit A, domain 2"/>
    <property type="match status" value="1"/>
</dbReference>
<feature type="domain" description="FAD dependent oxidoreductase" evidence="2">
    <location>
        <begin position="8"/>
        <end position="394"/>
    </location>
</feature>
<name>A0A381VB35_9ZZZZ</name>
<dbReference type="EMBL" id="UINC01008346">
    <property type="protein sequence ID" value="SVA37579.1"/>
    <property type="molecule type" value="Genomic_DNA"/>
</dbReference>
<dbReference type="SUPFAM" id="SSF51905">
    <property type="entry name" value="FAD/NAD(P)-binding domain"/>
    <property type="match status" value="1"/>
</dbReference>
<dbReference type="Pfam" id="PF01266">
    <property type="entry name" value="DAO"/>
    <property type="match status" value="1"/>
</dbReference>